<evidence type="ECO:0000313" key="1">
    <source>
        <dbReference type="EnsemblProtists" id="Phyra96941"/>
    </source>
</evidence>
<dbReference type="eggNOG" id="ENOG502S4E1">
    <property type="taxonomic scope" value="Eukaryota"/>
</dbReference>
<dbReference type="EnsemblProtists" id="Phyra96941">
    <property type="protein sequence ID" value="Phyra96941"/>
    <property type="gene ID" value="Phyra96941"/>
</dbReference>
<proteinExistence type="predicted"/>
<dbReference type="EMBL" id="DS566122">
    <property type="status" value="NOT_ANNOTATED_CDS"/>
    <property type="molecule type" value="Genomic_DNA"/>
</dbReference>
<dbReference type="InParanoid" id="H3HEA1"/>
<reference evidence="1" key="2">
    <citation type="submission" date="2015-06" db="UniProtKB">
        <authorList>
            <consortium name="EnsemblProtists"/>
        </authorList>
    </citation>
    <scope>IDENTIFICATION</scope>
    <source>
        <strain evidence="1">Pr102</strain>
    </source>
</reference>
<dbReference type="HOGENOM" id="CLU_889887_0_0_1"/>
<organism evidence="1 2">
    <name type="scientific">Phytophthora ramorum</name>
    <name type="common">Sudden oak death agent</name>
    <dbReference type="NCBI Taxonomy" id="164328"/>
    <lineage>
        <taxon>Eukaryota</taxon>
        <taxon>Sar</taxon>
        <taxon>Stramenopiles</taxon>
        <taxon>Oomycota</taxon>
        <taxon>Peronosporomycetes</taxon>
        <taxon>Peronosporales</taxon>
        <taxon>Peronosporaceae</taxon>
        <taxon>Phytophthora</taxon>
    </lineage>
</organism>
<sequence length="313" mass="34772">MESTLSLVETAAHVGQSVRFIAAVQQIAADKRVLVKRQCVQACHVLHVGDASRQFFKVTCWGDAPPSLIQSTAASGSEGEANPMQLSSADAVLRVGDIVLFSSCRIKSYRGNVEAQFLLYRKGRYFSTQDVQLKDLYPMIEWAVIKDLRENMIASVICELRSSKDGTSATSGGAVGVASELDGVLLCELIMYDTARDAMTVNLWDQHAEKRFVARLLEHRGAVEIDGIVALLELPSQKSNGQHRYAACANKCKVRRGSTVDAPCGWRYRRFIIILRDFRDERLQVEVDNQATVEMVGNIEAEPQQWLLFSMPS</sequence>
<dbReference type="VEuPathDB" id="FungiDB:KRP23_6168"/>
<name>H3HEA1_PHYRM</name>
<dbReference type="AlphaFoldDB" id="H3HEA1"/>
<reference evidence="2" key="1">
    <citation type="journal article" date="2006" name="Science">
        <title>Phytophthora genome sequences uncover evolutionary origins and mechanisms of pathogenesis.</title>
        <authorList>
            <person name="Tyler B.M."/>
            <person name="Tripathy S."/>
            <person name="Zhang X."/>
            <person name="Dehal P."/>
            <person name="Jiang R.H."/>
            <person name="Aerts A."/>
            <person name="Arredondo F.D."/>
            <person name="Baxter L."/>
            <person name="Bensasson D."/>
            <person name="Beynon J.L."/>
            <person name="Chapman J."/>
            <person name="Damasceno C.M."/>
            <person name="Dorrance A.E."/>
            <person name="Dou D."/>
            <person name="Dickerman A.W."/>
            <person name="Dubchak I.L."/>
            <person name="Garbelotto M."/>
            <person name="Gijzen M."/>
            <person name="Gordon S.G."/>
            <person name="Govers F."/>
            <person name="Grunwald N.J."/>
            <person name="Huang W."/>
            <person name="Ivors K.L."/>
            <person name="Jones R.W."/>
            <person name="Kamoun S."/>
            <person name="Krampis K."/>
            <person name="Lamour K.H."/>
            <person name="Lee M.K."/>
            <person name="McDonald W.H."/>
            <person name="Medina M."/>
            <person name="Meijer H.J."/>
            <person name="Nordberg E.K."/>
            <person name="Maclean D.J."/>
            <person name="Ospina-Giraldo M.D."/>
            <person name="Morris P.F."/>
            <person name="Phuntumart V."/>
            <person name="Putnam N.H."/>
            <person name="Rash S."/>
            <person name="Rose J.K."/>
            <person name="Sakihama Y."/>
            <person name="Salamov A.A."/>
            <person name="Savidor A."/>
            <person name="Scheuring C.F."/>
            <person name="Smith B.M."/>
            <person name="Sobral B.W."/>
            <person name="Terry A."/>
            <person name="Torto-Alalibo T.A."/>
            <person name="Win J."/>
            <person name="Xu Z."/>
            <person name="Zhang H."/>
            <person name="Grigoriev I.V."/>
            <person name="Rokhsar D.S."/>
            <person name="Boore J.L."/>
        </authorList>
    </citation>
    <scope>NUCLEOTIDE SEQUENCE [LARGE SCALE GENOMIC DNA]</scope>
    <source>
        <strain evidence="2">Pr102</strain>
    </source>
</reference>
<accession>H3HEA1</accession>
<dbReference type="VEuPathDB" id="FungiDB:KRP22_5543"/>
<protein>
    <submittedName>
        <fullName evidence="1">Uncharacterized protein</fullName>
    </submittedName>
</protein>
<dbReference type="Proteomes" id="UP000005238">
    <property type="component" value="Unassembled WGS sequence"/>
</dbReference>
<evidence type="ECO:0000313" key="2">
    <source>
        <dbReference type="Proteomes" id="UP000005238"/>
    </source>
</evidence>
<keyword evidence="2" id="KW-1185">Reference proteome</keyword>